<evidence type="ECO:0000256" key="2">
    <source>
        <dbReference type="SAM" id="MobiDB-lite"/>
    </source>
</evidence>
<feature type="domain" description="NACHT" evidence="3">
    <location>
        <begin position="279"/>
        <end position="415"/>
    </location>
</feature>
<dbReference type="PANTHER" id="PTHR10039">
    <property type="entry name" value="AMELOGENIN"/>
    <property type="match status" value="1"/>
</dbReference>
<evidence type="ECO:0000313" key="5">
    <source>
        <dbReference type="Proteomes" id="UP001430848"/>
    </source>
</evidence>
<dbReference type="PROSITE" id="PS50837">
    <property type="entry name" value="NACHT"/>
    <property type="match status" value="1"/>
</dbReference>
<name>A0ABR1PBN0_DIAER</name>
<gene>
    <name evidence="4" type="ORF">SLS63_005198</name>
</gene>
<dbReference type="EMBL" id="JAKNSF020000021">
    <property type="protein sequence ID" value="KAK7731900.1"/>
    <property type="molecule type" value="Genomic_DNA"/>
</dbReference>
<dbReference type="Gene3D" id="3.40.50.300">
    <property type="entry name" value="P-loop containing nucleotide triphosphate hydrolases"/>
    <property type="match status" value="1"/>
</dbReference>
<dbReference type="Pfam" id="PF24809">
    <property type="entry name" value="DUF7708"/>
    <property type="match status" value="1"/>
</dbReference>
<reference evidence="4 5" key="1">
    <citation type="submission" date="2024-02" db="EMBL/GenBank/DDBJ databases">
        <title>De novo assembly and annotation of 12 fungi associated with fruit tree decline syndrome in Ontario, Canada.</title>
        <authorList>
            <person name="Sulman M."/>
            <person name="Ellouze W."/>
            <person name="Ilyukhin E."/>
        </authorList>
    </citation>
    <scope>NUCLEOTIDE SEQUENCE [LARGE SCALE GENOMIC DNA]</scope>
    <source>
        <strain evidence="4 5">M169</strain>
    </source>
</reference>
<feature type="region of interest" description="Disordered" evidence="2">
    <location>
        <begin position="1140"/>
        <end position="1245"/>
    </location>
</feature>
<sequence length="1245" mass="141175">MSTGDASQQAFETAKKSFRKSLKDEALFRDILETTSIEKVWEVVKAIQAKQEDEKRLRNMAKIRGFLDKLSAYAGTIDTFIQVKPDIMALIWGPIRLLLVWTGNITKFADAITKVMMKVGDALPQFVDVANIFGDNEKLKAVLALFYKDILDFYAIALEFFNLSRPRVFFESVWPRQQDKIDVVISNIERHTTLLRSEVTMRHIREEHELRAKSLTHFDQETEFQDQQRFQTLKTRMSPRTYDDELDRLLIRSCQGSAKWLVKDKRFLGWLETSNTAVKWLWIHGIPGSGKTFLCAAAVTEAKARHVHRILFAFASHIHQSILTARCILQSLVFQLAFDSKDAQIAIVGSDERNLSGSTTFVSGLLKTLLESIGPTYIILDGLDEMDAVERRILLQQLDELDDCTEVKILVSSRPEDDIANTLAAKAVGIRVDKENSGAIQTYVNQRTHSWLDREGFDQEARRRIKSLLLPVTGNANGMFLYARIILDNAEILNSLEEVEGELKALPLDLTDAYVFSRDISNFIDKVEANYSLAKSTLAYLCSGIYDMDISDEQVRNNIVAGKYRLHWFVTSQWTALIRRCFVEASKDLSAYENLVELLTRLALELRNYGFKGQINREEGIFQSLESEWPEISNIICGVLAFRQDDRQTDWNYTNASKWVGSDPSILSLVSARVYEQFEKLVCSDQEHSKTDCHCATLQRHYGGNIFKCTFPSCGLHRQGFPSRRARAAHIEHHARPWKCSEPECPFAIIGFARSRDRNEHWRKRHQVTWQQGRTDPRQGTITRDDLAVLLFELTKTGDVDGLQKAWCLLGGNFGPAKPALVLAAKMGSLLMVETFSVLMKDAPSVHQWDGRLFGLVLLGETVPFQTAIVRSGNPDLFRWLLDEISGLEHFPEYSRLASEAFSTHSPDMYAVWEEFLLDPTRRLAGAYRYYSEGGEEINPDGEFREAKKLLLQYNKRSVLFDSPAFGSAAKDAFCEARLFQTWQRLIDVLGGGPLNPRFLGWSLTRLAKVAKPSISIAKELLRLGAPINFPRGKAGAIATTTTTTTTTTATATATADAASRTHSGRVERKTRRQTRHRGMTALHHSAHGTSEAAARLTRFLLEEGADPEYGFAGVKPANERGAVLMEKWLGESWEAVVARTGEARRKRRDRDGEDDEYSESDNDEWREEGDESDRGRGRENRRKTRRAGKKRKVDSSEDGGDDDSQIGRESDPTAKRRRSQRVTEKRTMKESSEDEDTEMSNDGE</sequence>
<evidence type="ECO:0000313" key="4">
    <source>
        <dbReference type="EMBL" id="KAK7731900.1"/>
    </source>
</evidence>
<feature type="compositionally biased region" description="Acidic residues" evidence="2">
    <location>
        <begin position="1153"/>
        <end position="1172"/>
    </location>
</feature>
<organism evidence="4 5">
    <name type="scientific">Diaporthe eres</name>
    <name type="common">Phomopsis oblonga</name>
    <dbReference type="NCBI Taxonomy" id="83184"/>
    <lineage>
        <taxon>Eukaryota</taxon>
        <taxon>Fungi</taxon>
        <taxon>Dikarya</taxon>
        <taxon>Ascomycota</taxon>
        <taxon>Pezizomycotina</taxon>
        <taxon>Sordariomycetes</taxon>
        <taxon>Sordariomycetidae</taxon>
        <taxon>Diaporthales</taxon>
        <taxon>Diaporthaceae</taxon>
        <taxon>Diaporthe</taxon>
        <taxon>Diaporthe eres species complex</taxon>
    </lineage>
</organism>
<dbReference type="InterPro" id="IPR056125">
    <property type="entry name" value="DUF7708"/>
</dbReference>
<dbReference type="Pfam" id="PF24883">
    <property type="entry name" value="NPHP3_N"/>
    <property type="match status" value="1"/>
</dbReference>
<dbReference type="SUPFAM" id="SSF52540">
    <property type="entry name" value="P-loop containing nucleoside triphosphate hydrolases"/>
    <property type="match status" value="1"/>
</dbReference>
<protein>
    <recommendedName>
        <fullName evidence="3">NACHT domain-containing protein</fullName>
    </recommendedName>
</protein>
<evidence type="ECO:0000256" key="1">
    <source>
        <dbReference type="ARBA" id="ARBA00022737"/>
    </source>
</evidence>
<dbReference type="PANTHER" id="PTHR10039:SF14">
    <property type="entry name" value="NACHT DOMAIN-CONTAINING PROTEIN"/>
    <property type="match status" value="1"/>
</dbReference>
<feature type="compositionally biased region" description="Acidic residues" evidence="2">
    <location>
        <begin position="1233"/>
        <end position="1245"/>
    </location>
</feature>
<feature type="compositionally biased region" description="Basic and acidic residues" evidence="2">
    <location>
        <begin position="1206"/>
        <end position="1215"/>
    </location>
</feature>
<feature type="compositionally biased region" description="Basic residues" evidence="2">
    <location>
        <begin position="1180"/>
        <end position="1193"/>
    </location>
</feature>
<comment type="caution">
    <text evidence="4">The sequence shown here is derived from an EMBL/GenBank/DDBJ whole genome shotgun (WGS) entry which is preliminary data.</text>
</comment>
<evidence type="ECO:0000259" key="3">
    <source>
        <dbReference type="PROSITE" id="PS50837"/>
    </source>
</evidence>
<feature type="region of interest" description="Disordered" evidence="2">
    <location>
        <begin position="1046"/>
        <end position="1091"/>
    </location>
</feature>
<feature type="compositionally biased region" description="Low complexity" evidence="2">
    <location>
        <begin position="1046"/>
        <end position="1059"/>
    </location>
</feature>
<proteinExistence type="predicted"/>
<feature type="compositionally biased region" description="Basic and acidic residues" evidence="2">
    <location>
        <begin position="1222"/>
        <end position="1232"/>
    </location>
</feature>
<dbReference type="InterPro" id="IPR027417">
    <property type="entry name" value="P-loop_NTPase"/>
</dbReference>
<accession>A0ABR1PBN0</accession>
<keyword evidence="1" id="KW-0677">Repeat</keyword>
<dbReference type="InterPro" id="IPR056884">
    <property type="entry name" value="NPHP3-like_N"/>
</dbReference>
<dbReference type="Proteomes" id="UP001430848">
    <property type="component" value="Unassembled WGS sequence"/>
</dbReference>
<keyword evidence="5" id="KW-1185">Reference proteome</keyword>
<feature type="compositionally biased region" description="Basic residues" evidence="2">
    <location>
        <begin position="1069"/>
        <end position="1079"/>
    </location>
</feature>
<dbReference type="InterPro" id="IPR007111">
    <property type="entry name" value="NACHT_NTPase"/>
</dbReference>